<sequence>MLTNRQKGLIYGAFIGDALALGPHWIYDTDLIEQQFAPLTDFMEPATPYHSIKGAGDFTHYGDQSLMLLKHLASYQRFDLANFKEDWINFIKYNTLYLDHATKTSLDILTRGDGFIGSDSMELGGLVRSGPLFALTHVTVDELLAQTHLTHNNETLDAIVLFTYRLLKYVLSGKTPSEALDLVYPESSDIIKAYVDQGLANIDQPPVSTIKAIGQSCSAEFGFPASIYLIVKYENDFVEALVQNAYAGGDSAARGMYIGMVLGAYMGYDKLPSKWIEDLNAKDAIKQALSVFE</sequence>
<keyword evidence="5" id="KW-1185">Reference proteome</keyword>
<dbReference type="GO" id="GO:0046872">
    <property type="term" value="F:metal ion binding"/>
    <property type="evidence" value="ECO:0007669"/>
    <property type="project" value="UniProtKB-KW"/>
</dbReference>
<dbReference type="RefSeq" id="WP_125136090.1">
    <property type="nucleotide sequence ID" value="NZ_LR130778.1"/>
</dbReference>
<evidence type="ECO:0000313" key="5">
    <source>
        <dbReference type="Proteomes" id="UP000279029"/>
    </source>
</evidence>
<name>A0A3P7S121_9FIRM</name>
<dbReference type="PANTHER" id="PTHR16222:SF24">
    <property type="entry name" value="ADP-RIBOSYLHYDROLASE ARH3"/>
    <property type="match status" value="1"/>
</dbReference>
<dbReference type="InterPro" id="IPR005502">
    <property type="entry name" value="Ribosyl_crysJ1"/>
</dbReference>
<keyword evidence="3" id="KW-0460">Magnesium</keyword>
<dbReference type="InterPro" id="IPR036705">
    <property type="entry name" value="Ribosyl_crysJ1_sf"/>
</dbReference>
<dbReference type="InterPro" id="IPR050792">
    <property type="entry name" value="ADP-ribosylglycohydrolase"/>
</dbReference>
<comment type="similarity">
    <text evidence="1">Belongs to the ADP-ribosylglycohydrolase family.</text>
</comment>
<dbReference type="SUPFAM" id="SSF101478">
    <property type="entry name" value="ADP-ribosylglycohydrolase"/>
    <property type="match status" value="1"/>
</dbReference>
<dbReference type="Gene3D" id="1.10.4080.10">
    <property type="entry name" value="ADP-ribosylation/Crystallin J1"/>
    <property type="match status" value="1"/>
</dbReference>
<dbReference type="AlphaFoldDB" id="A0A3P7S121"/>
<feature type="binding site" evidence="3">
    <location>
        <position position="250"/>
    </location>
    <ligand>
        <name>Mg(2+)</name>
        <dbReference type="ChEBI" id="CHEBI:18420"/>
        <label>1</label>
    </ligand>
</feature>
<reference evidence="4 5" key="1">
    <citation type="submission" date="2018-09" db="EMBL/GenBank/DDBJ databases">
        <authorList>
            <person name="Postec A."/>
        </authorList>
    </citation>
    <scope>NUCLEOTIDE SEQUENCE [LARGE SCALE GENOMIC DNA]</scope>
    <source>
        <strain evidence="4">70B-A</strain>
    </source>
</reference>
<accession>A0A3P7S121</accession>
<evidence type="ECO:0000256" key="1">
    <source>
        <dbReference type="ARBA" id="ARBA00010702"/>
    </source>
</evidence>
<dbReference type="GO" id="GO:0016787">
    <property type="term" value="F:hydrolase activity"/>
    <property type="evidence" value="ECO:0007669"/>
    <property type="project" value="UniProtKB-KW"/>
</dbReference>
<comment type="cofactor">
    <cofactor evidence="3">
        <name>Mg(2+)</name>
        <dbReference type="ChEBI" id="CHEBI:18420"/>
    </cofactor>
    <text evidence="3">Binds 2 magnesium ions per subunit.</text>
</comment>
<keyword evidence="2" id="KW-0378">Hydrolase</keyword>
<dbReference type="Pfam" id="PF03747">
    <property type="entry name" value="ADP_ribosyl_GH"/>
    <property type="match status" value="1"/>
</dbReference>
<dbReference type="Proteomes" id="UP000279029">
    <property type="component" value="Chromosome"/>
</dbReference>
<keyword evidence="3" id="KW-0479">Metal-binding</keyword>
<evidence type="ECO:0000256" key="3">
    <source>
        <dbReference type="PIRSR" id="PIRSR605502-1"/>
    </source>
</evidence>
<dbReference type="KEGG" id="cbar:PATL70BA_0741"/>
<gene>
    <name evidence="4" type="ORF">PATL70BA_0741</name>
</gene>
<evidence type="ECO:0008006" key="6">
    <source>
        <dbReference type="Google" id="ProtNLM"/>
    </source>
</evidence>
<dbReference type="EMBL" id="LR130778">
    <property type="protein sequence ID" value="VDN46609.1"/>
    <property type="molecule type" value="Genomic_DNA"/>
</dbReference>
<evidence type="ECO:0000256" key="2">
    <source>
        <dbReference type="ARBA" id="ARBA00022801"/>
    </source>
</evidence>
<dbReference type="OrthoDB" id="9798107at2"/>
<proteinExistence type="inferred from homology"/>
<protein>
    <recommendedName>
        <fullName evidence="6">ADP-ribosylglycohydrolase</fullName>
    </recommendedName>
</protein>
<feature type="binding site" evidence="3">
    <location>
        <position position="59"/>
    </location>
    <ligand>
        <name>Mg(2+)</name>
        <dbReference type="ChEBI" id="CHEBI:18420"/>
        <label>1</label>
    </ligand>
</feature>
<organism evidence="4 5">
    <name type="scientific">Petrocella atlantisensis</name>
    <dbReference type="NCBI Taxonomy" id="2173034"/>
    <lineage>
        <taxon>Bacteria</taxon>
        <taxon>Bacillati</taxon>
        <taxon>Bacillota</taxon>
        <taxon>Clostridia</taxon>
        <taxon>Lachnospirales</taxon>
        <taxon>Vallitaleaceae</taxon>
        <taxon>Petrocella</taxon>
    </lineage>
</organism>
<dbReference type="PANTHER" id="PTHR16222">
    <property type="entry name" value="ADP-RIBOSYLGLYCOHYDROLASE"/>
    <property type="match status" value="1"/>
</dbReference>
<evidence type="ECO:0000313" key="4">
    <source>
        <dbReference type="EMBL" id="VDN46609.1"/>
    </source>
</evidence>